<name>N2A7L6_9FIRM</name>
<organism evidence="2 3">
    <name type="scientific">Eubacterium plexicaudatum ASF492</name>
    <dbReference type="NCBI Taxonomy" id="1235802"/>
    <lineage>
        <taxon>Bacteria</taxon>
        <taxon>Bacillati</taxon>
        <taxon>Bacillota</taxon>
        <taxon>Clostridia</taxon>
        <taxon>Eubacteriales</taxon>
        <taxon>Eubacteriaceae</taxon>
        <taxon>Eubacterium</taxon>
    </lineage>
</organism>
<comment type="caution">
    <text evidence="2">The sequence shown here is derived from an EMBL/GenBank/DDBJ whole genome shotgun (WGS) entry which is preliminary data.</text>
</comment>
<proteinExistence type="predicted"/>
<gene>
    <name evidence="2" type="ORF">C823_04153</name>
</gene>
<dbReference type="Proteomes" id="UP000012589">
    <property type="component" value="Unassembled WGS sequence"/>
</dbReference>
<dbReference type="PATRIC" id="fig|1235802.3.peg.4413"/>
<reference evidence="2 3" key="1">
    <citation type="journal article" date="2014" name="Genome Announc.">
        <title>Draft genome sequences of the altered schaedler flora, a defined bacterial community from gnotobiotic mice.</title>
        <authorList>
            <person name="Wannemuehler M.J."/>
            <person name="Overstreet A.M."/>
            <person name="Ward D.V."/>
            <person name="Phillips G.J."/>
        </authorList>
    </citation>
    <scope>NUCLEOTIDE SEQUENCE [LARGE SCALE GENOMIC DNA]</scope>
    <source>
        <strain evidence="2 3">ASF492</strain>
    </source>
</reference>
<dbReference type="HOGENOM" id="CLU_012458_0_0_9"/>
<feature type="region of interest" description="Disordered" evidence="1">
    <location>
        <begin position="172"/>
        <end position="198"/>
    </location>
</feature>
<evidence type="ECO:0000256" key="1">
    <source>
        <dbReference type="SAM" id="MobiDB-lite"/>
    </source>
</evidence>
<dbReference type="eggNOG" id="ENOG502Z93H">
    <property type="taxonomic scope" value="Bacteria"/>
</dbReference>
<evidence type="ECO:0000313" key="2">
    <source>
        <dbReference type="EMBL" id="EMZ22065.1"/>
    </source>
</evidence>
<keyword evidence="3" id="KW-1185">Reference proteome</keyword>
<dbReference type="STRING" id="1235802.C823_04153"/>
<evidence type="ECO:0000313" key="3">
    <source>
        <dbReference type="Proteomes" id="UP000012589"/>
    </source>
</evidence>
<dbReference type="AlphaFoldDB" id="N2A7L6"/>
<sequence length="657" mass="76102">MLVLHANQEQRQVFNDLIQEINKQVVWSGRFILMGDRLILEGFVRSLCFHYDIRQAEVKLFDLPVEDEEGLDVRNYKGLEDLIAMTVFVFHKWGILTGVDAQEDVAELERLFGEILGTYRIDLVFTAEKLEFYQAGIRITYEDVADAMIAYEKKANPQTAVKDSVLRLPAVRTESSGAEEDGKRAKAETAAPDPERDSQAVAQRIEKYHARIGVLSRLSLWQKKSLLRDIRNDRLLNAQEKEQLCLPVQEHECREKMRQIEEELKVAAHATYAHVQTMIRKIEKEELFEKTKQTALEKLQECRIQYGMQEVREIMEQAPPHMEREEYKELMEKLAPYEALDLEEYKQPLDKMRETLEIKEISNMLMQSPKKCRGDYIQLLKCIEEQNFARENAAPYVDQILNRIAEFDKARLKKLLSNVNAMDFETAASLYEMIAQESFLPKLRAGAHIVVSRRLEEISLRECGNFVKMLKNNMDPVLRENPRHYFYPVEQMLKKAGCPEDKKKIENALASFVRKKGMFEHPIFMADTSKEGNGRDGLLLTMEHIFYSTRLSSYRIKFAEISSVYVYTGLLNHKSLIVEEADGTKHKVPYAVNTDHLQDWAKTLDWFIRQIREYPVCEKLTYDTLEQQTRIGCRRCGCVYDGAGSCPECGLKSGTAS</sequence>
<dbReference type="EMBL" id="AQFT01000124">
    <property type="protein sequence ID" value="EMZ22065.1"/>
    <property type="molecule type" value="Genomic_DNA"/>
</dbReference>
<protein>
    <submittedName>
        <fullName evidence="2">Uncharacterized protein</fullName>
    </submittedName>
</protein>
<accession>N2A7L6</accession>
<dbReference type="OrthoDB" id="2020679at2"/>
<feature type="compositionally biased region" description="Basic and acidic residues" evidence="1">
    <location>
        <begin position="180"/>
        <end position="198"/>
    </location>
</feature>